<sequence>MRETERGKFLDLCKDALDDLEAEMILIMKNLDSAVTLITITEQTRKNIEP</sequence>
<protein>
    <submittedName>
        <fullName evidence="1">Uncharacterized protein</fullName>
    </submittedName>
</protein>
<name>A0A075I8Q8_9ARCH</name>
<organism evidence="1">
    <name type="scientific">uncultured marine thaumarchaeote SAT1000_12_G12</name>
    <dbReference type="NCBI Taxonomy" id="1456380"/>
    <lineage>
        <taxon>Archaea</taxon>
        <taxon>Nitrososphaerota</taxon>
        <taxon>environmental samples</taxon>
    </lineage>
</organism>
<evidence type="ECO:0000313" key="1">
    <source>
        <dbReference type="EMBL" id="AIF23112.1"/>
    </source>
</evidence>
<reference evidence="1" key="1">
    <citation type="journal article" date="2014" name="Genome Biol. Evol.">
        <title>Pangenome evidence for extensive interdomain horizontal transfer affecting lineage core and shell genes in uncultured planktonic thaumarchaeota and euryarchaeota.</title>
        <authorList>
            <person name="Deschamps P."/>
            <person name="Zivanovic Y."/>
            <person name="Moreira D."/>
            <person name="Rodriguez-Valera F."/>
            <person name="Lopez-Garcia P."/>
        </authorList>
    </citation>
    <scope>NUCLEOTIDE SEQUENCE</scope>
</reference>
<dbReference type="AlphaFoldDB" id="A0A075I8Q8"/>
<dbReference type="EMBL" id="KF901222">
    <property type="protein sequence ID" value="AIF23112.1"/>
    <property type="molecule type" value="Genomic_DNA"/>
</dbReference>
<proteinExistence type="predicted"/>
<accession>A0A075I8Q8</accession>